<keyword evidence="7" id="KW-1185">Reference proteome</keyword>
<keyword evidence="1" id="KW-0813">Transport</keyword>
<organism evidence="6 7">
    <name type="scientific">Streptomyces xantholiticus</name>
    <dbReference type="NCBI Taxonomy" id="68285"/>
    <lineage>
        <taxon>Bacteria</taxon>
        <taxon>Bacillati</taxon>
        <taxon>Actinomycetota</taxon>
        <taxon>Actinomycetes</taxon>
        <taxon>Kitasatosporales</taxon>
        <taxon>Streptomycetaceae</taxon>
        <taxon>Streptomyces</taxon>
    </lineage>
</organism>
<gene>
    <name evidence="6" type="ORF">ABT276_30115</name>
</gene>
<comment type="caution">
    <text evidence="6">The sequence shown here is derived from an EMBL/GenBank/DDBJ whole genome shotgun (WGS) entry which is preliminary data.</text>
</comment>
<dbReference type="InterPro" id="IPR003439">
    <property type="entry name" value="ABC_transporter-like_ATP-bd"/>
</dbReference>
<evidence type="ECO:0000256" key="1">
    <source>
        <dbReference type="ARBA" id="ARBA00022448"/>
    </source>
</evidence>
<evidence type="ECO:0000256" key="4">
    <source>
        <dbReference type="SAM" id="MobiDB-lite"/>
    </source>
</evidence>
<evidence type="ECO:0000259" key="5">
    <source>
        <dbReference type="PROSITE" id="PS50893"/>
    </source>
</evidence>
<dbReference type="SUPFAM" id="SSF52540">
    <property type="entry name" value="P-loop containing nucleoside triphosphate hydrolases"/>
    <property type="match status" value="1"/>
</dbReference>
<keyword evidence="2" id="KW-0547">Nucleotide-binding</keyword>
<dbReference type="Gene3D" id="3.40.50.300">
    <property type="entry name" value="P-loop containing nucleotide triphosphate hydrolases"/>
    <property type="match status" value="1"/>
</dbReference>
<dbReference type="PANTHER" id="PTHR45772">
    <property type="entry name" value="CONSERVED COMPONENT OF ABC TRANSPORTER FOR NATURAL AMINO ACIDS-RELATED"/>
    <property type="match status" value="1"/>
</dbReference>
<dbReference type="EMBL" id="JBEPBX010000039">
    <property type="protein sequence ID" value="MER6617515.1"/>
    <property type="molecule type" value="Genomic_DNA"/>
</dbReference>
<protein>
    <submittedName>
        <fullName evidence="6">ABC transporter ATP-binding protein</fullName>
    </submittedName>
</protein>
<dbReference type="Pfam" id="PF00005">
    <property type="entry name" value="ABC_tran"/>
    <property type="match status" value="1"/>
</dbReference>
<dbReference type="InterPro" id="IPR051120">
    <property type="entry name" value="ABC_AA/LPS_Transport"/>
</dbReference>
<dbReference type="PROSITE" id="PS50893">
    <property type="entry name" value="ABC_TRANSPORTER_2"/>
    <property type="match status" value="1"/>
</dbReference>
<reference evidence="6 7" key="1">
    <citation type="submission" date="2024-06" db="EMBL/GenBank/DDBJ databases">
        <title>The Natural Products Discovery Center: Release of the First 8490 Sequenced Strains for Exploring Actinobacteria Biosynthetic Diversity.</title>
        <authorList>
            <person name="Kalkreuter E."/>
            <person name="Kautsar S.A."/>
            <person name="Yang D."/>
            <person name="Bader C.D."/>
            <person name="Teijaro C.N."/>
            <person name="Fluegel L."/>
            <person name="Davis C.M."/>
            <person name="Simpson J.R."/>
            <person name="Lauterbach L."/>
            <person name="Steele A.D."/>
            <person name="Gui C."/>
            <person name="Meng S."/>
            <person name="Li G."/>
            <person name="Viehrig K."/>
            <person name="Ye F."/>
            <person name="Su P."/>
            <person name="Kiefer A.F."/>
            <person name="Nichols A."/>
            <person name="Cepeda A.J."/>
            <person name="Yan W."/>
            <person name="Fan B."/>
            <person name="Jiang Y."/>
            <person name="Adhikari A."/>
            <person name="Zheng C.-J."/>
            <person name="Schuster L."/>
            <person name="Cowan T.M."/>
            <person name="Smanski M.J."/>
            <person name="Chevrette M.G."/>
            <person name="De Carvalho L.P.S."/>
            <person name="Shen B."/>
        </authorList>
    </citation>
    <scope>NUCLEOTIDE SEQUENCE [LARGE SCALE GENOMIC DNA]</scope>
    <source>
        <strain evidence="6 7">NPDC000837</strain>
    </source>
</reference>
<dbReference type="Proteomes" id="UP001445472">
    <property type="component" value="Unassembled WGS sequence"/>
</dbReference>
<dbReference type="GO" id="GO:0005524">
    <property type="term" value="F:ATP binding"/>
    <property type="evidence" value="ECO:0007669"/>
    <property type="project" value="UniProtKB-KW"/>
</dbReference>
<accession>A0ABV1V398</accession>
<dbReference type="InterPro" id="IPR032823">
    <property type="entry name" value="BCA_ABC_TP_C"/>
</dbReference>
<evidence type="ECO:0000256" key="2">
    <source>
        <dbReference type="ARBA" id="ARBA00022741"/>
    </source>
</evidence>
<dbReference type="CDD" id="cd03219">
    <property type="entry name" value="ABC_Mj1267_LivG_branched"/>
    <property type="match status" value="1"/>
</dbReference>
<keyword evidence="3 6" id="KW-0067">ATP-binding</keyword>
<name>A0ABV1V398_9ACTN</name>
<dbReference type="InterPro" id="IPR003593">
    <property type="entry name" value="AAA+_ATPase"/>
</dbReference>
<evidence type="ECO:0000313" key="6">
    <source>
        <dbReference type="EMBL" id="MER6617515.1"/>
    </source>
</evidence>
<evidence type="ECO:0000256" key="3">
    <source>
        <dbReference type="ARBA" id="ARBA00022840"/>
    </source>
</evidence>
<feature type="region of interest" description="Disordered" evidence="4">
    <location>
        <begin position="251"/>
        <end position="278"/>
    </location>
</feature>
<dbReference type="RefSeq" id="WP_351978581.1">
    <property type="nucleotide sequence ID" value="NZ_JBEPBX010000039.1"/>
</dbReference>
<dbReference type="PANTHER" id="PTHR45772:SF4">
    <property type="entry name" value="ABC TRANSPORTER ATP-BINDING PROTEIN"/>
    <property type="match status" value="1"/>
</dbReference>
<proteinExistence type="predicted"/>
<sequence>MSVLEVDNVSIHFGGVKALQHIDLKVGEWEIVGIIGPNGAGKTTLFNCITGFYSPTSGGVRYRGTNITGKPVHERTKLGIGRTFQNVGLVKNTTVLENLVTAQHLETDYDPFAGILGGPATFAEERRLADRAHQILELMNLEAVAQARVADLPYGVLKKVEIAAVLATDPDLLLLDEPGSGMGPEEAHQLGDTLLELRKEFGVTIVMIDHHVPLVTRVSDHVYCLNFGQVLAEGKPDEVRRHPEVVRAYLGEDPEEPEAPVVAAADAPATEQAREEYV</sequence>
<evidence type="ECO:0000313" key="7">
    <source>
        <dbReference type="Proteomes" id="UP001445472"/>
    </source>
</evidence>
<feature type="compositionally biased region" description="Low complexity" evidence="4">
    <location>
        <begin position="259"/>
        <end position="269"/>
    </location>
</feature>
<feature type="domain" description="ABC transporter" evidence="5">
    <location>
        <begin position="4"/>
        <end position="252"/>
    </location>
</feature>
<dbReference type="SMART" id="SM00382">
    <property type="entry name" value="AAA"/>
    <property type="match status" value="1"/>
</dbReference>
<dbReference type="InterPro" id="IPR027417">
    <property type="entry name" value="P-loop_NTPase"/>
</dbReference>
<dbReference type="Pfam" id="PF12399">
    <property type="entry name" value="BCA_ABC_TP_C"/>
    <property type="match status" value="1"/>
</dbReference>